<sequence length="114" mass="12879">MLRSFLLSIYECLHTSSSVHSRSQPQGLSTLCLPESLDPMYAFMFSLVLNPELVAEQTSPFSVPVRVLVKQCKTSHLILKELFFSAISTLSNLPCLIFRIYVRQASDLPNLLFL</sequence>
<dbReference type="GeneID" id="28818020"/>
<evidence type="ECO:0000313" key="2">
    <source>
        <dbReference type="Proteomes" id="UP000070700"/>
    </source>
</evidence>
<name>A0A194XBI2_MOLSC</name>
<keyword evidence="2" id="KW-1185">Reference proteome</keyword>
<proteinExistence type="predicted"/>
<dbReference type="Proteomes" id="UP000070700">
    <property type="component" value="Unassembled WGS sequence"/>
</dbReference>
<dbReference type="InParanoid" id="A0A194XBI2"/>
<organism evidence="1 2">
    <name type="scientific">Mollisia scopiformis</name>
    <name type="common">Conifer needle endophyte fungus</name>
    <name type="synonym">Phialocephala scopiformis</name>
    <dbReference type="NCBI Taxonomy" id="149040"/>
    <lineage>
        <taxon>Eukaryota</taxon>
        <taxon>Fungi</taxon>
        <taxon>Dikarya</taxon>
        <taxon>Ascomycota</taxon>
        <taxon>Pezizomycotina</taxon>
        <taxon>Leotiomycetes</taxon>
        <taxon>Helotiales</taxon>
        <taxon>Mollisiaceae</taxon>
        <taxon>Mollisia</taxon>
    </lineage>
</organism>
<dbReference type="RefSeq" id="XP_018071876.1">
    <property type="nucleotide sequence ID" value="XM_018208294.1"/>
</dbReference>
<reference evidence="1 2" key="1">
    <citation type="submission" date="2015-10" db="EMBL/GenBank/DDBJ databases">
        <title>Full genome of DAOMC 229536 Phialocephala scopiformis, a fungal endophyte of spruce producing the potent anti-insectan compound rugulosin.</title>
        <authorList>
            <consortium name="DOE Joint Genome Institute"/>
            <person name="Walker A.K."/>
            <person name="Frasz S.L."/>
            <person name="Seifert K.A."/>
            <person name="Miller J.D."/>
            <person name="Mondo S.J."/>
            <person name="Labutti K."/>
            <person name="Lipzen A."/>
            <person name="Dockter R."/>
            <person name="Kennedy M."/>
            <person name="Grigoriev I.V."/>
            <person name="Spatafora J.W."/>
        </authorList>
    </citation>
    <scope>NUCLEOTIDE SEQUENCE [LARGE SCALE GENOMIC DNA]</scope>
    <source>
        <strain evidence="1 2">CBS 120377</strain>
    </source>
</reference>
<protein>
    <submittedName>
        <fullName evidence="1">Uncharacterized protein</fullName>
    </submittedName>
</protein>
<accession>A0A194XBI2</accession>
<dbReference type="KEGG" id="psco:LY89DRAFT_55021"/>
<evidence type="ECO:0000313" key="1">
    <source>
        <dbReference type="EMBL" id="KUJ17521.1"/>
    </source>
</evidence>
<dbReference type="EMBL" id="KQ947414">
    <property type="protein sequence ID" value="KUJ17521.1"/>
    <property type="molecule type" value="Genomic_DNA"/>
</dbReference>
<dbReference type="AlphaFoldDB" id="A0A194XBI2"/>
<gene>
    <name evidence="1" type="ORF">LY89DRAFT_55021</name>
</gene>